<protein>
    <submittedName>
        <fullName evidence="2">Uncharacterized protein</fullName>
    </submittedName>
</protein>
<feature type="transmembrane region" description="Helical" evidence="1">
    <location>
        <begin position="83"/>
        <end position="103"/>
    </location>
</feature>
<gene>
    <name evidence="2" type="ORF">ACFQB0_08840</name>
</gene>
<proteinExistence type="predicted"/>
<keyword evidence="1" id="KW-0812">Transmembrane</keyword>
<feature type="transmembrane region" description="Helical" evidence="1">
    <location>
        <begin position="40"/>
        <end position="62"/>
    </location>
</feature>
<evidence type="ECO:0000256" key="1">
    <source>
        <dbReference type="SAM" id="Phobius"/>
    </source>
</evidence>
<name>A0ABW1VH57_9MICO</name>
<evidence type="ECO:0000313" key="3">
    <source>
        <dbReference type="Proteomes" id="UP001596306"/>
    </source>
</evidence>
<dbReference type="Proteomes" id="UP001596306">
    <property type="component" value="Unassembled WGS sequence"/>
</dbReference>
<comment type="caution">
    <text evidence="2">The sequence shown here is derived from an EMBL/GenBank/DDBJ whole genome shotgun (WGS) entry which is preliminary data.</text>
</comment>
<feature type="transmembrane region" description="Helical" evidence="1">
    <location>
        <begin position="109"/>
        <end position="130"/>
    </location>
</feature>
<feature type="transmembrane region" description="Helical" evidence="1">
    <location>
        <begin position="9"/>
        <end position="28"/>
    </location>
</feature>
<reference evidence="3" key="1">
    <citation type="journal article" date="2019" name="Int. J. Syst. Evol. Microbiol.">
        <title>The Global Catalogue of Microorganisms (GCM) 10K type strain sequencing project: providing services to taxonomists for standard genome sequencing and annotation.</title>
        <authorList>
            <consortium name="The Broad Institute Genomics Platform"/>
            <consortium name="The Broad Institute Genome Sequencing Center for Infectious Disease"/>
            <person name="Wu L."/>
            <person name="Ma J."/>
        </authorList>
    </citation>
    <scope>NUCLEOTIDE SEQUENCE [LARGE SCALE GENOMIC DNA]</scope>
    <source>
        <strain evidence="3">CCUG 43304</strain>
    </source>
</reference>
<organism evidence="2 3">
    <name type="scientific">Luethyella okanaganae</name>
    <dbReference type="NCBI Taxonomy" id="69372"/>
    <lineage>
        <taxon>Bacteria</taxon>
        <taxon>Bacillati</taxon>
        <taxon>Actinomycetota</taxon>
        <taxon>Actinomycetes</taxon>
        <taxon>Micrococcales</taxon>
        <taxon>Microbacteriaceae</taxon>
        <taxon>Luethyella</taxon>
    </lineage>
</organism>
<dbReference type="RefSeq" id="WP_386730314.1">
    <property type="nucleotide sequence ID" value="NZ_JBHSTP010000002.1"/>
</dbReference>
<keyword evidence="3" id="KW-1185">Reference proteome</keyword>
<keyword evidence="1" id="KW-0472">Membrane</keyword>
<keyword evidence="1" id="KW-1133">Transmembrane helix</keyword>
<dbReference type="EMBL" id="JBHSTP010000002">
    <property type="protein sequence ID" value="MFC6356212.1"/>
    <property type="molecule type" value="Genomic_DNA"/>
</dbReference>
<sequence length="142" mass="15377">MSYEEKGTWVYLVVSVGAYAVYLALVLTQAATMPIAEAPYITPLLWTIGIAIAASIVGRIVIEIVKPSEGRTSDARDRGIGRSGLYAGLWFVVGGAVVALGLAMVEADYFWIANVIYLAFVLSAILQSVVKILSYHRGYTSW</sequence>
<evidence type="ECO:0000313" key="2">
    <source>
        <dbReference type="EMBL" id="MFC6356212.1"/>
    </source>
</evidence>
<accession>A0ABW1VH57</accession>